<organism evidence="1">
    <name type="scientific">marine sediment metagenome</name>
    <dbReference type="NCBI Taxonomy" id="412755"/>
    <lineage>
        <taxon>unclassified sequences</taxon>
        <taxon>metagenomes</taxon>
        <taxon>ecological metagenomes</taxon>
    </lineage>
</organism>
<reference evidence="1" key="1">
    <citation type="journal article" date="2015" name="Nature">
        <title>Complex archaea that bridge the gap between prokaryotes and eukaryotes.</title>
        <authorList>
            <person name="Spang A."/>
            <person name="Saw J.H."/>
            <person name="Jorgensen S.L."/>
            <person name="Zaremba-Niedzwiedzka K."/>
            <person name="Martijn J."/>
            <person name="Lind A.E."/>
            <person name="van Eijk R."/>
            <person name="Schleper C."/>
            <person name="Guy L."/>
            <person name="Ettema T.J."/>
        </authorList>
    </citation>
    <scope>NUCLEOTIDE SEQUENCE</scope>
</reference>
<dbReference type="SUPFAM" id="SSF50494">
    <property type="entry name" value="Trypsin-like serine proteases"/>
    <property type="match status" value="1"/>
</dbReference>
<protein>
    <recommendedName>
        <fullName evidence="2">Peptidase S1 domain-containing protein</fullName>
    </recommendedName>
</protein>
<dbReference type="InterPro" id="IPR009003">
    <property type="entry name" value="Peptidase_S1_PA"/>
</dbReference>
<evidence type="ECO:0008006" key="2">
    <source>
        <dbReference type="Google" id="ProtNLM"/>
    </source>
</evidence>
<accession>A0A0F9K1W9</accession>
<name>A0A0F9K1W9_9ZZZZ</name>
<dbReference type="AlphaFoldDB" id="A0A0F9K1W9"/>
<dbReference type="EMBL" id="LAZR01016276">
    <property type="protein sequence ID" value="KKM05193.1"/>
    <property type="molecule type" value="Genomic_DNA"/>
</dbReference>
<gene>
    <name evidence="1" type="ORF">LCGC14_1756580</name>
</gene>
<sequence>MDDQKFGNIISAKKKFIKTFFDVKWGKYSEWIKEAESLVPTYDTFLNLVGIGIGPKIINGIFTEELSIRVYVAQKVNDPKKIPENLLIPSEYEGYHTDIIEVGYLTPHMFDRYMRPIFAGASIGNENENSAGTFGGLVKAYDETFILSCNHVIARNNQAVTGENIVHPGRLDGGNETVARLHRFVEIIFDGVTPNLVDVAIGRPLERGLFKKQIIKPRISPRGIGEADYFKWVMKCGRTTERTRGYIFDIHYTSNIHYPQGYARFDDQILIKGVVPRGFSSMPDARYVPPFSSNGDSGALVIDEKTNLIYGLLIAGNSSNNFTIVNKIANIENELRVNVA</sequence>
<evidence type="ECO:0000313" key="1">
    <source>
        <dbReference type="EMBL" id="KKM05193.1"/>
    </source>
</evidence>
<proteinExistence type="predicted"/>
<comment type="caution">
    <text evidence="1">The sequence shown here is derived from an EMBL/GenBank/DDBJ whole genome shotgun (WGS) entry which is preliminary data.</text>
</comment>